<dbReference type="Pfam" id="PF10593">
    <property type="entry name" value="Z1"/>
    <property type="match status" value="1"/>
</dbReference>
<evidence type="ECO:0000313" key="4">
    <source>
        <dbReference type="Proteomes" id="UP000199360"/>
    </source>
</evidence>
<dbReference type="AlphaFoldDB" id="A0A1C5K977"/>
<organism evidence="3 4">
    <name type="scientific">Micromonospora humi</name>
    <dbReference type="NCBI Taxonomy" id="745366"/>
    <lineage>
        <taxon>Bacteria</taxon>
        <taxon>Bacillati</taxon>
        <taxon>Actinomycetota</taxon>
        <taxon>Actinomycetes</taxon>
        <taxon>Micromonosporales</taxon>
        <taxon>Micromonosporaceae</taxon>
        <taxon>Micromonospora</taxon>
    </lineage>
</organism>
<dbReference type="STRING" id="745366.GA0070213_12541"/>
<dbReference type="InterPro" id="IPR018310">
    <property type="entry name" value="Put_endonuclease_Z1-dom"/>
</dbReference>
<name>A0A1C5K977_9ACTN</name>
<reference evidence="4" key="1">
    <citation type="submission" date="2016-06" db="EMBL/GenBank/DDBJ databases">
        <authorList>
            <person name="Varghese N."/>
            <person name="Submissions Spin"/>
        </authorList>
    </citation>
    <scope>NUCLEOTIDE SEQUENCE [LARGE SCALE GENOMIC DNA]</scope>
    <source>
        <strain evidence="4">DSM 45647</strain>
    </source>
</reference>
<keyword evidence="4" id="KW-1185">Reference proteome</keyword>
<proteinExistence type="predicted"/>
<dbReference type="Proteomes" id="UP000199360">
    <property type="component" value="Unassembled WGS sequence"/>
</dbReference>
<protein>
    <submittedName>
        <fullName evidence="3">Z1 domain-containing protein</fullName>
    </submittedName>
</protein>
<gene>
    <name evidence="3" type="ORF">GA0070213_12541</name>
</gene>
<evidence type="ECO:0000256" key="1">
    <source>
        <dbReference type="SAM" id="MobiDB-lite"/>
    </source>
</evidence>
<feature type="region of interest" description="Disordered" evidence="1">
    <location>
        <begin position="361"/>
        <end position="380"/>
    </location>
</feature>
<sequence>MNESFATSYREALNAMELRGPRGLHTLAASMADDPSMVADDDSLSAYLTTADPDDALRRDLAVRLATWDADENAAWTGNTEPNTRARRTRITSLLGMGEKAAALLLDRFPVATTEITVIDGDWTPWYSESIRRNRDFYWGHYAHHLLHTRGFSGDAVVGLDAATTKVVERLADPSRIERHQAKGLVVGYVQSGKTANFTGVIAKAIDAGYRLIVVLTGSTDLLRTQTQRRLDMELVGRENLLRGISEHDVEAFDYHSDRDWLDNKFVRHGIRPSDAGQPDIVRLTTRDFDYRSLQQGISALDFERRDRTRPLYDPINLAGSDARLVVVKKNGTVLAKLVKDLGKITTRLADIPALIIDDESDQASPNTSNPKKWHEDQKERTTINKRIGELLASLPRCQYVGYTATPFANVFIDPSDAEDIFPSNFLISLDRPVGYMGAAEFQDLDVDFEEASATFATSNEKAHVRPLLDDADNDSELREALDAFVLTGAVKLFRQERGVAHFRHHTMLVHHAMQRAVHSEKAAEVRSLWAKAGYFAPASGDRLRKLYEEDILPVSQALAPEDGMPSSYEELTPYVARAVRQIGRSGDPVIVVNSDKSLENEEIDFDQRPVWRILVGGNSLARGFTIEGLTVSYYRRATKQQDTLMQMGRWFGFRPHYRDLVRLYITPSLHMAFEASCRDEDHFRTELRRYATPVDGKPQLTPAQVPPLVAQHLKWLRPTATNKMYNAELAERRSPGIAVEPRRWPSDPGVIEANTKAFQPLLDAATTQTRLHGHMSITPDGSAASAEWDYNAWIGRVSHPVLLSVLQSIRLVPDDALAPDLRWLASLTTDQIDSWVVIFPQQVGQGTNRRVLGHESISVFARTRQKTDYYGGISKVEHRGPAELIKRGRADIGEEPARRLVEARSGSILVYPTVDRSQGASNSVPGEANEELKPGQVTMAFRLVAPLTAVGRDNRLVLFTAKVTSRRGDAIVDKTGA</sequence>
<accession>A0A1C5K977</accession>
<evidence type="ECO:0000259" key="2">
    <source>
        <dbReference type="Pfam" id="PF10593"/>
    </source>
</evidence>
<feature type="domain" description="Putative endonuclease Z1" evidence="2">
    <location>
        <begin position="477"/>
        <end position="714"/>
    </location>
</feature>
<dbReference type="EMBL" id="FMDM01000025">
    <property type="protein sequence ID" value="SCG79284.1"/>
    <property type="molecule type" value="Genomic_DNA"/>
</dbReference>
<dbReference type="RefSeq" id="WP_217628678.1">
    <property type="nucleotide sequence ID" value="NZ_FMDM01000025.1"/>
</dbReference>
<evidence type="ECO:0000313" key="3">
    <source>
        <dbReference type="EMBL" id="SCG79284.1"/>
    </source>
</evidence>